<dbReference type="InterPro" id="IPR036872">
    <property type="entry name" value="CH_dom_sf"/>
</dbReference>
<feature type="coiled-coil region" evidence="7">
    <location>
        <begin position="527"/>
        <end position="597"/>
    </location>
</feature>
<feature type="coiled-coil region" evidence="7">
    <location>
        <begin position="466"/>
        <end position="500"/>
    </location>
</feature>
<comment type="similarity">
    <text evidence="2">Belongs to the hook family.</text>
</comment>
<dbReference type="GO" id="GO:0030705">
    <property type="term" value="P:cytoskeleton-dependent intracellular transport"/>
    <property type="evidence" value="ECO:0007669"/>
    <property type="project" value="InterPro"/>
</dbReference>
<sequence>GACGDQVTHGSALLQTFHVPFPCTSPQDLSSGLAIAYVLNQIDPSWFNEAWLQGISDDPGPNWRLKVSNLKTILQSLVEYSQDVLGHPILEQHLPAVSLIGEFSDPEELGKLLQLVLGCAISCEKKQGMGRAQLILMSSALLQLMTKDTPDSLSSETYGNFDNQSRRYYFLSEEADEGDELRQRCLDLERQLVLVSEEKQSLAQENVALRERLGRPEAEGAPGLTAKKLLLLQSQLEQLQEENFRLETGREDERLHCAELEREVSELQQRNQALTSLAQEAQALKDEMDELRQSSERAGQLEATLSSCRRRLGELRELRRQVRQLEERNAGHAERTRQLEDELRRAGSLRAQLEAQRRQVQELQGQRQEEAMKAEKWLFECRNLEEKYELVTKEKERLLAERDSLREANEELRCAQLQPRGLTQADPSLDPTSPAVENLAAEILPAELRETLLRLQLENKQLCQQEAAYRERQEELQRHLEDANRARHGLETQLRLNQQQLSELLPQVEDLQKALQEQGGKTEDVSSALLKRKLEEHLQKLHEADLELQRKREYIEELEPPADSGTARRIEELQHSLQKKDADLRAMEERYRRYVDRARTVIQTLEPKQRPSGGAPPELHTLRTQLRERDVRIRHLEMDFEKSRSQREQEEKLLISAWYNMGMALQQRAGEERAPAHAQSFLAQQRLATNTRRGSLGRLASLNTRPTDKH</sequence>
<name>A0A452TJI4_URSMA</name>
<dbReference type="PANTHER" id="PTHR18947">
    <property type="entry name" value="HOOK PROTEINS"/>
    <property type="match status" value="1"/>
</dbReference>
<dbReference type="GO" id="GO:0005874">
    <property type="term" value="C:microtubule"/>
    <property type="evidence" value="ECO:0007669"/>
    <property type="project" value="UniProtKB-KW"/>
</dbReference>
<evidence type="ECO:0000256" key="2">
    <source>
        <dbReference type="ARBA" id="ARBA00006946"/>
    </source>
</evidence>
<keyword evidence="4" id="KW-0493">Microtubule</keyword>
<evidence type="ECO:0000256" key="8">
    <source>
        <dbReference type="SAM" id="MobiDB-lite"/>
    </source>
</evidence>
<accession>A0A452TJI4</accession>
<keyword evidence="5 7" id="KW-0175">Coiled coil</keyword>
<evidence type="ECO:0000256" key="4">
    <source>
        <dbReference type="ARBA" id="ARBA00022701"/>
    </source>
</evidence>
<dbReference type="InterPro" id="IPR008636">
    <property type="entry name" value="Hook_C"/>
</dbReference>
<feature type="coiled-coil region" evidence="7">
    <location>
        <begin position="171"/>
        <end position="418"/>
    </location>
</feature>
<dbReference type="GO" id="GO:0031122">
    <property type="term" value="P:cytoplasmic microtubule organization"/>
    <property type="evidence" value="ECO:0007669"/>
    <property type="project" value="InterPro"/>
</dbReference>
<evidence type="ECO:0000256" key="5">
    <source>
        <dbReference type="ARBA" id="ARBA00023054"/>
    </source>
</evidence>
<dbReference type="SUPFAM" id="SSF116907">
    <property type="entry name" value="Hook domain"/>
    <property type="match status" value="1"/>
</dbReference>
<dbReference type="InterPro" id="IPR043936">
    <property type="entry name" value="HOOK_N"/>
</dbReference>
<evidence type="ECO:0000256" key="6">
    <source>
        <dbReference type="ARBA" id="ARBA00023212"/>
    </source>
</evidence>
<feature type="region of interest" description="Disordered" evidence="8">
    <location>
        <begin position="687"/>
        <end position="710"/>
    </location>
</feature>
<dbReference type="GO" id="GO:0005813">
    <property type="term" value="C:centrosome"/>
    <property type="evidence" value="ECO:0007669"/>
    <property type="project" value="TreeGrafter"/>
</dbReference>
<evidence type="ECO:0000256" key="3">
    <source>
        <dbReference type="ARBA" id="ARBA00022490"/>
    </source>
</evidence>
<dbReference type="GO" id="GO:0010256">
    <property type="term" value="P:endomembrane system organization"/>
    <property type="evidence" value="ECO:0007669"/>
    <property type="project" value="UniProtKB-ARBA"/>
</dbReference>
<feature type="domain" description="Calponin-homology (CH)" evidence="9">
    <location>
        <begin position="1"/>
        <end position="120"/>
    </location>
</feature>
<dbReference type="FunFam" id="1.10.418.10:FF:000024">
    <property type="entry name" value="Hook homolog 3 (Drosophila)"/>
    <property type="match status" value="1"/>
</dbReference>
<dbReference type="InterPro" id="IPR001715">
    <property type="entry name" value="CH_dom"/>
</dbReference>
<dbReference type="Pfam" id="PF05622">
    <property type="entry name" value="HOOK"/>
    <property type="match status" value="1"/>
</dbReference>
<feature type="compositionally biased region" description="Polar residues" evidence="8">
    <location>
        <begin position="701"/>
        <end position="710"/>
    </location>
</feature>
<evidence type="ECO:0000256" key="1">
    <source>
        <dbReference type="ARBA" id="ARBA00004245"/>
    </source>
</evidence>
<dbReference type="AlphaFoldDB" id="A0A452TJI4"/>
<proteinExistence type="inferred from homology"/>
<dbReference type="Pfam" id="PF19047">
    <property type="entry name" value="HOOK_N"/>
    <property type="match status" value="1"/>
</dbReference>
<gene>
    <name evidence="10" type="primary">HOOK2</name>
</gene>
<dbReference type="GO" id="GO:0005737">
    <property type="term" value="C:cytoplasm"/>
    <property type="evidence" value="ECO:0007669"/>
    <property type="project" value="TreeGrafter"/>
</dbReference>
<dbReference type="GeneTree" id="ENSGT00940000160152"/>
<dbReference type="PROSITE" id="PS50021">
    <property type="entry name" value="CH"/>
    <property type="match status" value="1"/>
</dbReference>
<protein>
    <submittedName>
        <fullName evidence="10">Hook microtubule tethering protein 2</fullName>
    </submittedName>
</protein>
<keyword evidence="6" id="KW-0206">Cytoskeleton</keyword>
<evidence type="ECO:0000259" key="9">
    <source>
        <dbReference type="PROSITE" id="PS50021"/>
    </source>
</evidence>
<keyword evidence="3" id="KW-0963">Cytoplasm</keyword>
<dbReference type="Gene3D" id="1.10.418.10">
    <property type="entry name" value="Calponin-like domain"/>
    <property type="match status" value="1"/>
</dbReference>
<reference evidence="10" key="1">
    <citation type="submission" date="2019-03" db="UniProtKB">
        <authorList>
            <consortium name="Ensembl"/>
        </authorList>
    </citation>
    <scope>IDENTIFICATION</scope>
</reference>
<dbReference type="GO" id="GO:0008017">
    <property type="term" value="F:microtubule binding"/>
    <property type="evidence" value="ECO:0007669"/>
    <property type="project" value="InterPro"/>
</dbReference>
<dbReference type="Ensembl" id="ENSUMAT00000009937.1">
    <property type="protein sequence ID" value="ENSUMAP00000008320.1"/>
    <property type="gene ID" value="ENSUMAG00000006279.1"/>
</dbReference>
<evidence type="ECO:0000313" key="10">
    <source>
        <dbReference type="Ensembl" id="ENSUMAP00000008320"/>
    </source>
</evidence>
<organism evidence="10">
    <name type="scientific">Ursus maritimus</name>
    <name type="common">Polar bear</name>
    <name type="synonym">Thalarctos maritimus</name>
    <dbReference type="NCBI Taxonomy" id="29073"/>
    <lineage>
        <taxon>Eukaryota</taxon>
        <taxon>Metazoa</taxon>
        <taxon>Chordata</taxon>
        <taxon>Craniata</taxon>
        <taxon>Vertebrata</taxon>
        <taxon>Euteleostomi</taxon>
        <taxon>Mammalia</taxon>
        <taxon>Eutheria</taxon>
        <taxon>Laurasiatheria</taxon>
        <taxon>Carnivora</taxon>
        <taxon>Caniformia</taxon>
        <taxon>Ursidae</taxon>
        <taxon>Ursus</taxon>
    </lineage>
</organism>
<comment type="subcellular location">
    <subcellularLocation>
        <location evidence="1">Cytoplasm</location>
        <location evidence="1">Cytoskeleton</location>
    </subcellularLocation>
</comment>
<dbReference type="GO" id="GO:0051959">
    <property type="term" value="F:dynein light intermediate chain binding"/>
    <property type="evidence" value="ECO:0007669"/>
    <property type="project" value="TreeGrafter"/>
</dbReference>
<dbReference type="PANTHER" id="PTHR18947:SF37">
    <property type="entry name" value="PROTEIN HOOK HOMOLOG 2"/>
    <property type="match status" value="1"/>
</dbReference>
<evidence type="ECO:0000256" key="7">
    <source>
        <dbReference type="SAM" id="Coils"/>
    </source>
</evidence>